<proteinExistence type="predicted"/>
<dbReference type="Proteomes" id="UP000198619">
    <property type="component" value="Unassembled WGS sequence"/>
</dbReference>
<dbReference type="InterPro" id="IPR000182">
    <property type="entry name" value="GNAT_dom"/>
</dbReference>
<gene>
    <name evidence="2" type="ORF">SAMN04488528_105515</name>
</gene>
<dbReference type="CDD" id="cd04301">
    <property type="entry name" value="NAT_SF"/>
    <property type="match status" value="1"/>
</dbReference>
<organism evidence="2 3">
    <name type="scientific">Clostridium frigidicarnis</name>
    <dbReference type="NCBI Taxonomy" id="84698"/>
    <lineage>
        <taxon>Bacteria</taxon>
        <taxon>Bacillati</taxon>
        <taxon>Bacillota</taxon>
        <taxon>Clostridia</taxon>
        <taxon>Eubacteriales</taxon>
        <taxon>Clostridiaceae</taxon>
        <taxon>Clostridium</taxon>
    </lineage>
</organism>
<dbReference type="AlphaFoldDB" id="A0A1I1B4P0"/>
<feature type="domain" description="N-acetyltransferase" evidence="1">
    <location>
        <begin position="144"/>
        <end position="295"/>
    </location>
</feature>
<keyword evidence="3" id="KW-1185">Reference proteome</keyword>
<sequence length="295" mass="34144">MGISFKNYDGKSGCTANYEKVRKFLIEINENKIVSSNFLWARWEWMHSLTRYMDVKSLHNIGLWMEGDKIVGLATYELELGYGYFILDPSYGYLKSDMLSYAKKSFAKDGKFKALINDTDREFQKIALTQGFYPTEEYEKTAIIDISDEISYELPRGFSIHSLEDGFNEYRLNRCKYRGFNNGEEMPEGESTEMNEEYLGPNLNKNIHIYLTAPDGEYVAYCGSWYDKITGYAYIEPVCTDPLYRKMGCGKAVVLEAVKRCGLLGAKHAFVISSQQFYYNIGFYPYSNNTWWSAK</sequence>
<name>A0A1I1B4P0_9CLOT</name>
<evidence type="ECO:0000313" key="2">
    <source>
        <dbReference type="EMBL" id="SFB43570.1"/>
    </source>
</evidence>
<reference evidence="2 3" key="1">
    <citation type="submission" date="2016-10" db="EMBL/GenBank/DDBJ databases">
        <authorList>
            <person name="de Groot N.N."/>
        </authorList>
    </citation>
    <scope>NUCLEOTIDE SEQUENCE [LARGE SCALE GENOMIC DNA]</scope>
    <source>
        <strain evidence="2 3">DSM 12271</strain>
    </source>
</reference>
<dbReference type="STRING" id="84698.SAMN04488528_105515"/>
<dbReference type="Gene3D" id="3.40.630.30">
    <property type="match status" value="1"/>
</dbReference>
<dbReference type="GO" id="GO:0016747">
    <property type="term" value="F:acyltransferase activity, transferring groups other than amino-acyl groups"/>
    <property type="evidence" value="ECO:0007669"/>
    <property type="project" value="InterPro"/>
</dbReference>
<dbReference type="PROSITE" id="PS51186">
    <property type="entry name" value="GNAT"/>
    <property type="match status" value="1"/>
</dbReference>
<keyword evidence="2" id="KW-0808">Transferase</keyword>
<evidence type="ECO:0000259" key="1">
    <source>
        <dbReference type="PROSITE" id="PS51186"/>
    </source>
</evidence>
<dbReference type="SUPFAM" id="SSF55729">
    <property type="entry name" value="Acyl-CoA N-acyltransferases (Nat)"/>
    <property type="match status" value="1"/>
</dbReference>
<accession>A0A1I1B4P0</accession>
<dbReference type="InterPro" id="IPR016181">
    <property type="entry name" value="Acyl_CoA_acyltransferase"/>
</dbReference>
<dbReference type="EMBL" id="FOKI01000055">
    <property type="protein sequence ID" value="SFB43570.1"/>
    <property type="molecule type" value="Genomic_DNA"/>
</dbReference>
<dbReference type="Pfam" id="PF00583">
    <property type="entry name" value="Acetyltransf_1"/>
    <property type="match status" value="1"/>
</dbReference>
<dbReference type="RefSeq" id="WP_177199494.1">
    <property type="nucleotide sequence ID" value="NZ_FOKI01000055.1"/>
</dbReference>
<evidence type="ECO:0000313" key="3">
    <source>
        <dbReference type="Proteomes" id="UP000198619"/>
    </source>
</evidence>
<protein>
    <submittedName>
        <fullName evidence="2">Acetyltransferase (GNAT) family protein</fullName>
    </submittedName>
</protein>